<dbReference type="Proteomes" id="UP001201812">
    <property type="component" value="Unassembled WGS sequence"/>
</dbReference>
<dbReference type="EMBL" id="JAKKPZ010000029">
    <property type="protein sequence ID" value="KAI1709725.1"/>
    <property type="molecule type" value="Genomic_DNA"/>
</dbReference>
<dbReference type="AlphaFoldDB" id="A0AAD4R1H8"/>
<accession>A0AAD4R1H8</accession>
<feature type="chain" id="PRO_5041910774" evidence="1">
    <location>
        <begin position="25"/>
        <end position="114"/>
    </location>
</feature>
<keyword evidence="3" id="KW-1185">Reference proteome</keyword>
<organism evidence="2 3">
    <name type="scientific">Ditylenchus destructor</name>
    <dbReference type="NCBI Taxonomy" id="166010"/>
    <lineage>
        <taxon>Eukaryota</taxon>
        <taxon>Metazoa</taxon>
        <taxon>Ecdysozoa</taxon>
        <taxon>Nematoda</taxon>
        <taxon>Chromadorea</taxon>
        <taxon>Rhabditida</taxon>
        <taxon>Tylenchina</taxon>
        <taxon>Tylenchomorpha</taxon>
        <taxon>Sphaerularioidea</taxon>
        <taxon>Anguinidae</taxon>
        <taxon>Anguininae</taxon>
        <taxon>Ditylenchus</taxon>
    </lineage>
</organism>
<comment type="caution">
    <text evidence="2">The sequence shown here is derived from an EMBL/GenBank/DDBJ whole genome shotgun (WGS) entry which is preliminary data.</text>
</comment>
<feature type="signal peptide" evidence="1">
    <location>
        <begin position="1"/>
        <end position="24"/>
    </location>
</feature>
<evidence type="ECO:0000256" key="1">
    <source>
        <dbReference type="SAM" id="SignalP"/>
    </source>
</evidence>
<proteinExistence type="predicted"/>
<gene>
    <name evidence="2" type="ORF">DdX_11117</name>
</gene>
<name>A0AAD4R1H8_9BILA</name>
<evidence type="ECO:0000313" key="2">
    <source>
        <dbReference type="EMBL" id="KAI1709725.1"/>
    </source>
</evidence>
<sequence>MARFFNSSLRNLFLLAVLLQGLNAAVFIPNIECSLDEDCSEYASIYGPLFKCYSFVDSRRCHVGPPPADSIDNQLYPLIRDRIVLSAYPYYYPGLSCAYCALDEMCINGECVQK</sequence>
<evidence type="ECO:0000313" key="3">
    <source>
        <dbReference type="Proteomes" id="UP001201812"/>
    </source>
</evidence>
<keyword evidence="1" id="KW-0732">Signal</keyword>
<reference evidence="2" key="1">
    <citation type="submission" date="2022-01" db="EMBL/GenBank/DDBJ databases">
        <title>Genome Sequence Resource for Two Populations of Ditylenchus destructor, the Migratory Endoparasitic Phytonematode.</title>
        <authorList>
            <person name="Zhang H."/>
            <person name="Lin R."/>
            <person name="Xie B."/>
        </authorList>
    </citation>
    <scope>NUCLEOTIDE SEQUENCE</scope>
    <source>
        <strain evidence="2">BazhouSP</strain>
    </source>
</reference>
<protein>
    <submittedName>
        <fullName evidence="2">Uncharacterized protein</fullName>
    </submittedName>
</protein>